<proteinExistence type="predicted"/>
<protein>
    <submittedName>
        <fullName evidence="2">Uncharacterized protein</fullName>
    </submittedName>
</protein>
<evidence type="ECO:0000313" key="2">
    <source>
        <dbReference type="EMBL" id="EFA07353.2"/>
    </source>
</evidence>
<reference evidence="2 3" key="2">
    <citation type="journal article" date="2010" name="Nucleic Acids Res.">
        <title>BeetleBase in 2010: revisions to provide comprehensive genomic information for Tribolium castaneum.</title>
        <authorList>
            <person name="Kim H.S."/>
            <person name="Murphy T."/>
            <person name="Xia J."/>
            <person name="Caragea D."/>
            <person name="Park Y."/>
            <person name="Beeman R.W."/>
            <person name="Lorenzen M.D."/>
            <person name="Butcher S."/>
            <person name="Manak J.R."/>
            <person name="Brown S.J."/>
        </authorList>
    </citation>
    <scope>GENOME REANNOTATION</scope>
    <source>
        <strain evidence="2 3">Georgia GA2</strain>
    </source>
</reference>
<reference evidence="2 3" key="1">
    <citation type="journal article" date="2008" name="Nature">
        <title>The genome of the model beetle and pest Tribolium castaneum.</title>
        <authorList>
            <consortium name="Tribolium Genome Sequencing Consortium"/>
            <person name="Richards S."/>
            <person name="Gibbs R.A."/>
            <person name="Weinstock G.M."/>
            <person name="Brown S.J."/>
            <person name="Denell R."/>
            <person name="Beeman R.W."/>
            <person name="Gibbs R."/>
            <person name="Beeman R.W."/>
            <person name="Brown S.J."/>
            <person name="Bucher G."/>
            <person name="Friedrich M."/>
            <person name="Grimmelikhuijzen C.J."/>
            <person name="Klingler M."/>
            <person name="Lorenzen M."/>
            <person name="Richards S."/>
            <person name="Roth S."/>
            <person name="Schroder R."/>
            <person name="Tautz D."/>
            <person name="Zdobnov E.M."/>
            <person name="Muzny D."/>
            <person name="Gibbs R.A."/>
            <person name="Weinstock G.M."/>
            <person name="Attaway T."/>
            <person name="Bell S."/>
            <person name="Buhay C.J."/>
            <person name="Chandrabose M.N."/>
            <person name="Chavez D."/>
            <person name="Clerk-Blankenburg K.P."/>
            <person name="Cree A."/>
            <person name="Dao M."/>
            <person name="Davis C."/>
            <person name="Chacko J."/>
            <person name="Dinh H."/>
            <person name="Dugan-Rocha S."/>
            <person name="Fowler G."/>
            <person name="Garner T.T."/>
            <person name="Garnes J."/>
            <person name="Gnirke A."/>
            <person name="Hawes A."/>
            <person name="Hernandez J."/>
            <person name="Hines S."/>
            <person name="Holder M."/>
            <person name="Hume J."/>
            <person name="Jhangiani S.N."/>
            <person name="Joshi V."/>
            <person name="Khan Z.M."/>
            <person name="Jackson L."/>
            <person name="Kovar C."/>
            <person name="Kowis A."/>
            <person name="Lee S."/>
            <person name="Lewis L.R."/>
            <person name="Margolis J."/>
            <person name="Morgan M."/>
            <person name="Nazareth L.V."/>
            <person name="Nguyen N."/>
            <person name="Okwuonu G."/>
            <person name="Parker D."/>
            <person name="Richards S."/>
            <person name="Ruiz S.J."/>
            <person name="Santibanez J."/>
            <person name="Savard J."/>
            <person name="Scherer S.E."/>
            <person name="Schneider B."/>
            <person name="Sodergren E."/>
            <person name="Tautz D."/>
            <person name="Vattahil S."/>
            <person name="Villasana D."/>
            <person name="White C.S."/>
            <person name="Wright R."/>
            <person name="Park Y."/>
            <person name="Beeman R.W."/>
            <person name="Lord J."/>
            <person name="Oppert B."/>
            <person name="Lorenzen M."/>
            <person name="Brown S."/>
            <person name="Wang L."/>
            <person name="Savard J."/>
            <person name="Tautz D."/>
            <person name="Richards S."/>
            <person name="Weinstock G."/>
            <person name="Gibbs R.A."/>
            <person name="Liu Y."/>
            <person name="Worley K."/>
            <person name="Weinstock G."/>
            <person name="Elsik C.G."/>
            <person name="Reese J.T."/>
            <person name="Elhaik E."/>
            <person name="Landan G."/>
            <person name="Graur D."/>
            <person name="Arensburger P."/>
            <person name="Atkinson P."/>
            <person name="Beeman R.W."/>
            <person name="Beidler J."/>
            <person name="Brown S.J."/>
            <person name="Demuth J.P."/>
            <person name="Drury D.W."/>
            <person name="Du Y.Z."/>
            <person name="Fujiwara H."/>
            <person name="Lorenzen M."/>
            <person name="Maselli V."/>
            <person name="Osanai M."/>
            <person name="Park Y."/>
            <person name="Robertson H.M."/>
            <person name="Tu Z."/>
            <person name="Wang J.J."/>
            <person name="Wang S."/>
            <person name="Richards S."/>
            <person name="Song H."/>
            <person name="Zhang L."/>
            <person name="Sodergren E."/>
            <person name="Werner D."/>
            <person name="Stanke M."/>
            <person name="Morgenstern B."/>
            <person name="Solovyev V."/>
            <person name="Kosarev P."/>
            <person name="Brown G."/>
            <person name="Chen H.C."/>
            <person name="Ermolaeva O."/>
            <person name="Hlavina W."/>
            <person name="Kapustin Y."/>
            <person name="Kiryutin B."/>
            <person name="Kitts P."/>
            <person name="Maglott D."/>
            <person name="Pruitt K."/>
            <person name="Sapojnikov V."/>
            <person name="Souvorov A."/>
            <person name="Mackey A.J."/>
            <person name="Waterhouse R.M."/>
            <person name="Wyder S."/>
            <person name="Zdobnov E.M."/>
            <person name="Zdobnov E.M."/>
            <person name="Wyder S."/>
            <person name="Kriventseva E.V."/>
            <person name="Kadowaki T."/>
            <person name="Bork P."/>
            <person name="Aranda M."/>
            <person name="Bao R."/>
            <person name="Beermann A."/>
            <person name="Berns N."/>
            <person name="Bolognesi R."/>
            <person name="Bonneton F."/>
            <person name="Bopp D."/>
            <person name="Brown S.J."/>
            <person name="Bucher G."/>
            <person name="Butts T."/>
            <person name="Chaumot A."/>
            <person name="Denell R.E."/>
            <person name="Ferrier D.E."/>
            <person name="Friedrich M."/>
            <person name="Gordon C.M."/>
            <person name="Jindra M."/>
            <person name="Klingler M."/>
            <person name="Lan Q."/>
            <person name="Lattorff H.M."/>
            <person name="Laudet V."/>
            <person name="von Levetsow C."/>
            <person name="Liu Z."/>
            <person name="Lutz R."/>
            <person name="Lynch J.A."/>
            <person name="da Fonseca R.N."/>
            <person name="Posnien N."/>
            <person name="Reuter R."/>
            <person name="Roth S."/>
            <person name="Savard J."/>
            <person name="Schinko J.B."/>
            <person name="Schmitt C."/>
            <person name="Schoppmeier M."/>
            <person name="Schroder R."/>
            <person name="Shippy T.D."/>
            <person name="Simonnet F."/>
            <person name="Marques-Souza H."/>
            <person name="Tautz D."/>
            <person name="Tomoyasu Y."/>
            <person name="Trauner J."/>
            <person name="Van der Zee M."/>
            <person name="Vervoort M."/>
            <person name="Wittkopp N."/>
            <person name="Wimmer E.A."/>
            <person name="Yang X."/>
            <person name="Jones A.K."/>
            <person name="Sattelle D.B."/>
            <person name="Ebert P.R."/>
            <person name="Nelson D."/>
            <person name="Scott J.G."/>
            <person name="Beeman R.W."/>
            <person name="Muthukrishnan S."/>
            <person name="Kramer K.J."/>
            <person name="Arakane Y."/>
            <person name="Beeman R.W."/>
            <person name="Zhu Q."/>
            <person name="Hogenkamp D."/>
            <person name="Dixit R."/>
            <person name="Oppert B."/>
            <person name="Jiang H."/>
            <person name="Zou Z."/>
            <person name="Marshall J."/>
            <person name="Elpidina E."/>
            <person name="Vinokurov K."/>
            <person name="Oppert C."/>
            <person name="Zou Z."/>
            <person name="Evans J."/>
            <person name="Lu Z."/>
            <person name="Zhao P."/>
            <person name="Sumathipala N."/>
            <person name="Altincicek B."/>
            <person name="Vilcinskas A."/>
            <person name="Williams M."/>
            <person name="Hultmark D."/>
            <person name="Hetru C."/>
            <person name="Jiang H."/>
            <person name="Grimmelikhuijzen C.J."/>
            <person name="Hauser F."/>
            <person name="Cazzamali G."/>
            <person name="Williamson M."/>
            <person name="Park Y."/>
            <person name="Li B."/>
            <person name="Tanaka Y."/>
            <person name="Predel R."/>
            <person name="Neupert S."/>
            <person name="Schachtner J."/>
            <person name="Verleyen P."/>
            <person name="Raible F."/>
            <person name="Bork P."/>
            <person name="Friedrich M."/>
            <person name="Walden K.K."/>
            <person name="Robertson H.M."/>
            <person name="Angeli S."/>
            <person name="Foret S."/>
            <person name="Bucher G."/>
            <person name="Schuetz S."/>
            <person name="Maleszka R."/>
            <person name="Wimmer E.A."/>
            <person name="Beeman R.W."/>
            <person name="Lorenzen M."/>
            <person name="Tomoyasu Y."/>
            <person name="Miller S.C."/>
            <person name="Grossmann D."/>
            <person name="Bucher G."/>
        </authorList>
    </citation>
    <scope>NUCLEOTIDE SEQUENCE [LARGE SCALE GENOMIC DNA]</scope>
    <source>
        <strain evidence="2 3">Georgia GA2</strain>
    </source>
</reference>
<accession>D6WU01</accession>
<keyword evidence="3" id="KW-1185">Reference proteome</keyword>
<evidence type="ECO:0000256" key="1">
    <source>
        <dbReference type="SAM" id="Coils"/>
    </source>
</evidence>
<dbReference type="OrthoDB" id="6818847at2759"/>
<gene>
    <name evidence="2" type="primary">AUGUSTUS-3.0.2_15953</name>
    <name evidence="2" type="ORF">TcasGA2_TC015953</name>
</gene>
<sequence>MAEIPASGDAQSLKLKIAELETRCSDLIYENERINLDLAHEKHKVGQLERQLQFVKDNQTVFEKLREAYVCMKYNETAGRKLVEIRDKSVQTWDGVLCRACLDTEKLRKDLERAKAMYSGCIVIKRDEMDKLNTTVEALKCYLDNKYTKNMDSQIKTRRDYRNFVINSRSQSVDRGTFNKKKVLRKRCRTSKSSIDVRQKYK</sequence>
<dbReference type="Proteomes" id="UP000007266">
    <property type="component" value="Linkage group 7"/>
</dbReference>
<dbReference type="InParanoid" id="D6WU01"/>
<dbReference type="AlphaFoldDB" id="D6WU01"/>
<keyword evidence="1" id="KW-0175">Coiled coil</keyword>
<dbReference type="KEGG" id="tca:103314859"/>
<feature type="coiled-coil region" evidence="1">
    <location>
        <begin position="10"/>
        <end position="58"/>
    </location>
</feature>
<name>D6WU01_TRICA</name>
<organism evidence="2 3">
    <name type="scientific">Tribolium castaneum</name>
    <name type="common">Red flour beetle</name>
    <dbReference type="NCBI Taxonomy" id="7070"/>
    <lineage>
        <taxon>Eukaryota</taxon>
        <taxon>Metazoa</taxon>
        <taxon>Ecdysozoa</taxon>
        <taxon>Arthropoda</taxon>
        <taxon>Hexapoda</taxon>
        <taxon>Insecta</taxon>
        <taxon>Pterygota</taxon>
        <taxon>Neoptera</taxon>
        <taxon>Endopterygota</taxon>
        <taxon>Coleoptera</taxon>
        <taxon>Polyphaga</taxon>
        <taxon>Cucujiformia</taxon>
        <taxon>Tenebrionidae</taxon>
        <taxon>Tenebrionidae incertae sedis</taxon>
        <taxon>Tribolium</taxon>
    </lineage>
</organism>
<evidence type="ECO:0000313" key="3">
    <source>
        <dbReference type="Proteomes" id="UP000007266"/>
    </source>
</evidence>
<dbReference type="EMBL" id="KQ971352">
    <property type="protein sequence ID" value="EFA07353.2"/>
    <property type="molecule type" value="Genomic_DNA"/>
</dbReference>
<dbReference type="HOGENOM" id="CLU_1857873_0_0_1"/>